<organism evidence="2 3">
    <name type="scientific">Methanosalsum zhilinae (strain DSM 4017 / NBRC 107636 / OCM 62 / WeN5)</name>
    <name type="common">Methanohalophilus zhilinae</name>
    <dbReference type="NCBI Taxonomy" id="679901"/>
    <lineage>
        <taxon>Archaea</taxon>
        <taxon>Methanobacteriati</taxon>
        <taxon>Methanobacteriota</taxon>
        <taxon>Stenosarchaea group</taxon>
        <taxon>Methanomicrobia</taxon>
        <taxon>Methanosarcinales</taxon>
        <taxon>Methanosarcinaceae</taxon>
        <taxon>Methanosalsum</taxon>
    </lineage>
</organism>
<dbReference type="OrthoDB" id="141362at2157"/>
<keyword evidence="1" id="KW-0732">Signal</keyword>
<dbReference type="InterPro" id="IPR036280">
    <property type="entry name" value="Multihaem_cyt_sf"/>
</dbReference>
<reference evidence="2 3" key="1">
    <citation type="submission" date="2010-07" db="EMBL/GenBank/DDBJ databases">
        <title>The complete genome of Methanosalsum zhilinae DSM 4017.</title>
        <authorList>
            <consortium name="US DOE Joint Genome Institute (JGI-PGF)"/>
            <person name="Lucas S."/>
            <person name="Copeland A."/>
            <person name="Lapidus A."/>
            <person name="Glavina del Rio T."/>
            <person name="Dalin E."/>
            <person name="Tice H."/>
            <person name="Bruce D."/>
            <person name="Goodwin L."/>
            <person name="Pitluck S."/>
            <person name="Kyrpides N."/>
            <person name="Mavromatis K."/>
            <person name="Ovchinnikova G."/>
            <person name="Daligault H."/>
            <person name="Detter J.C."/>
            <person name="Han C."/>
            <person name="Tapia R."/>
            <person name="Larimer F."/>
            <person name="Land M."/>
            <person name="Hauser L."/>
            <person name="Markowitz V."/>
            <person name="Cheng J.-F."/>
            <person name="Hugenholtz P."/>
            <person name="Woyke T."/>
            <person name="Wu D."/>
            <person name="Spring S."/>
            <person name="Schueler E."/>
            <person name="Brambilla E."/>
            <person name="Klenk H.-P."/>
            <person name="Eisen J.A."/>
        </authorList>
    </citation>
    <scope>NUCLEOTIDE SEQUENCE [LARGE SCALE GENOMIC DNA]</scope>
    <source>
        <strain evidence="3">DSM 4017 / NBRC 107636 / OCM 62 / WeN5</strain>
    </source>
</reference>
<dbReference type="InterPro" id="IPR051829">
    <property type="entry name" value="Multiheme_Cytochr_ET"/>
</dbReference>
<keyword evidence="3" id="KW-1185">Reference proteome</keyword>
<dbReference type="AlphaFoldDB" id="F7XPM9"/>
<dbReference type="SUPFAM" id="SSF48695">
    <property type="entry name" value="Multiheme cytochromes"/>
    <property type="match status" value="2"/>
</dbReference>
<evidence type="ECO:0000313" key="3">
    <source>
        <dbReference type="Proteomes" id="UP000006622"/>
    </source>
</evidence>
<dbReference type="GeneID" id="10822029"/>
<gene>
    <name evidence="2" type="ordered locus">Mzhil_0424</name>
</gene>
<dbReference type="KEGG" id="mzh:Mzhil_0424"/>
<dbReference type="HOGENOM" id="CLU_531711_0_0_2"/>
<proteinExistence type="predicted"/>
<dbReference type="InterPro" id="IPR018247">
    <property type="entry name" value="EF_Hand_1_Ca_BS"/>
</dbReference>
<sequence precursor="true">MSKLDIILVAVTVCVFAIAGVNAYMGYAGFDSHSQHYMTDGEWSERTCGGCHMNVYSDAQQSYHVQTDIEKWSPLTNINIEADGMNRWAEEVGIYHPGGGPLEEYGVDIDCLICHDQTDRYDFDKRVEAMQRGEFQKANFRAFEDASLELQQSPYYIANYMLDVLTPLPVVIAIHDPIYGGPSNQACAQSCHLQEVETTAVTWAEDIHSEYDVHANLKCIDCHVTTDHQIGSSTLTTTPPEHGELTNVMPSCEASGCHEGISHGPIADAHLDFMTCQTCHIPKLAGADRMERASPLDKFSWKDGYRSDEIRSEDFTPLIGWYGHSSNGLPASADMDDPDVKMTPFNVITGSWWDAGIDEDVVQNPNTSTSIGNPIPVSHVKAADMDGDGVVTLDEIRSVDITGDGEPDYPDAILRTVDLFYPVNHNIAGSMKGLSEPLSCDGCHGVSATDFLQQAHFPGPGEEPADCLQCHEVRPPMDWAFLGYDRDPAETDPPTNWSDMDVTVTYPRQPPGQIEREPAF</sequence>
<dbReference type="NCBIfam" id="TIGR04314">
    <property type="entry name" value="methano7heme"/>
    <property type="match status" value="1"/>
</dbReference>
<name>F7XPM9_METZD</name>
<evidence type="ECO:0000256" key="1">
    <source>
        <dbReference type="ARBA" id="ARBA00022729"/>
    </source>
</evidence>
<protein>
    <recommendedName>
        <fullName evidence="4">Methanogenesis multiheme c-type cytochrome</fullName>
    </recommendedName>
</protein>
<evidence type="ECO:0000313" key="2">
    <source>
        <dbReference type="EMBL" id="AEH60299.1"/>
    </source>
</evidence>
<dbReference type="EMBL" id="CP002101">
    <property type="protein sequence ID" value="AEH60299.1"/>
    <property type="molecule type" value="Genomic_DNA"/>
</dbReference>
<dbReference type="PROSITE" id="PS00018">
    <property type="entry name" value="EF_HAND_1"/>
    <property type="match status" value="1"/>
</dbReference>
<dbReference type="RefSeq" id="WP_013897738.1">
    <property type="nucleotide sequence ID" value="NC_015676.1"/>
</dbReference>
<evidence type="ECO:0008006" key="4">
    <source>
        <dbReference type="Google" id="ProtNLM"/>
    </source>
</evidence>
<dbReference type="STRING" id="679901.Mzhil_0424"/>
<dbReference type="InterPro" id="IPR027594">
    <property type="entry name" value="Methanoheme_cyt"/>
</dbReference>
<dbReference type="PANTHER" id="PTHR35038">
    <property type="entry name" value="DISSIMILATORY SULFITE REDUCTASE SIRA"/>
    <property type="match status" value="1"/>
</dbReference>
<dbReference type="Proteomes" id="UP000006622">
    <property type="component" value="Chromosome"/>
</dbReference>
<accession>F7XPM9</accession>